<dbReference type="NCBIfam" id="TIGR00758">
    <property type="entry name" value="UDG_fam4"/>
    <property type="match status" value="1"/>
</dbReference>
<dbReference type="CDD" id="cd10030">
    <property type="entry name" value="UDG-F4_TTUDGA_SPO1dp_like"/>
    <property type="match status" value="1"/>
</dbReference>
<dbReference type="GO" id="GO:0046872">
    <property type="term" value="F:metal ion binding"/>
    <property type="evidence" value="ECO:0007669"/>
    <property type="project" value="UniProtKB-KW"/>
</dbReference>
<evidence type="ECO:0000256" key="9">
    <source>
        <dbReference type="ARBA" id="ARBA00023204"/>
    </source>
</evidence>
<keyword evidence="5" id="KW-0227">DNA damage</keyword>
<keyword evidence="8" id="KW-0411">Iron-sulfur</keyword>
<evidence type="ECO:0000313" key="11">
    <source>
        <dbReference type="EMBL" id="PZG42177.1"/>
    </source>
</evidence>
<dbReference type="GO" id="GO:0051539">
    <property type="term" value="F:4 iron, 4 sulfur cluster binding"/>
    <property type="evidence" value="ECO:0007669"/>
    <property type="project" value="UniProtKB-KW"/>
</dbReference>
<dbReference type="GO" id="GO:0097506">
    <property type="term" value="F:deaminated base DNA N-glycosylase activity"/>
    <property type="evidence" value="ECO:0007669"/>
    <property type="project" value="UniProtKB-ARBA"/>
</dbReference>
<reference evidence="11 12" key="1">
    <citation type="submission" date="2018-01" db="EMBL/GenBank/DDBJ databases">
        <title>Draft genome sequence of Sphaerisporangium sp. 7K107.</title>
        <authorList>
            <person name="Sahin N."/>
            <person name="Saygin H."/>
            <person name="Ay H."/>
        </authorList>
    </citation>
    <scope>NUCLEOTIDE SEQUENCE [LARGE SCALE GENOMIC DNA]</scope>
    <source>
        <strain evidence="11 12">7K107</strain>
    </source>
</reference>
<dbReference type="InterPro" id="IPR051536">
    <property type="entry name" value="UDG_Type-4/5"/>
</dbReference>
<dbReference type="InterPro" id="IPR005122">
    <property type="entry name" value="Uracil-DNA_glycosylase-like"/>
</dbReference>
<dbReference type="SMART" id="SM00986">
    <property type="entry name" value="UDG"/>
    <property type="match status" value="1"/>
</dbReference>
<evidence type="ECO:0000256" key="8">
    <source>
        <dbReference type="ARBA" id="ARBA00023014"/>
    </source>
</evidence>
<keyword evidence="12" id="KW-1185">Reference proteome</keyword>
<evidence type="ECO:0000259" key="10">
    <source>
        <dbReference type="SMART" id="SM00986"/>
    </source>
</evidence>
<evidence type="ECO:0000256" key="3">
    <source>
        <dbReference type="ARBA" id="ARBA00022485"/>
    </source>
</evidence>
<organism evidence="11 12">
    <name type="scientific">Spongiactinospora gelatinilytica</name>
    <dbReference type="NCBI Taxonomy" id="2666298"/>
    <lineage>
        <taxon>Bacteria</taxon>
        <taxon>Bacillati</taxon>
        <taxon>Actinomycetota</taxon>
        <taxon>Actinomycetes</taxon>
        <taxon>Streptosporangiales</taxon>
        <taxon>Streptosporangiaceae</taxon>
        <taxon>Spongiactinospora</taxon>
    </lineage>
</organism>
<evidence type="ECO:0000256" key="4">
    <source>
        <dbReference type="ARBA" id="ARBA00022723"/>
    </source>
</evidence>
<evidence type="ECO:0000256" key="6">
    <source>
        <dbReference type="ARBA" id="ARBA00022801"/>
    </source>
</evidence>
<keyword evidence="6" id="KW-0378">Hydrolase</keyword>
<dbReference type="InterPro" id="IPR005273">
    <property type="entry name" value="Ura-DNA_glyco_family4"/>
</dbReference>
<gene>
    <name evidence="11" type="ORF">C1I98_20100</name>
</gene>
<evidence type="ECO:0000256" key="5">
    <source>
        <dbReference type="ARBA" id="ARBA00022763"/>
    </source>
</evidence>
<dbReference type="PANTHER" id="PTHR33693:SF9">
    <property type="entry name" value="TYPE-4 URACIL-DNA GLYCOSYLASE"/>
    <property type="match status" value="1"/>
</dbReference>
<evidence type="ECO:0000313" key="12">
    <source>
        <dbReference type="Proteomes" id="UP000248544"/>
    </source>
</evidence>
<dbReference type="RefSeq" id="WP_111168981.1">
    <property type="nucleotide sequence ID" value="NZ_POUA01000158.1"/>
</dbReference>
<evidence type="ECO:0000256" key="1">
    <source>
        <dbReference type="ARBA" id="ARBA00006521"/>
    </source>
</evidence>
<comment type="similarity">
    <text evidence="1">Belongs to the uracil-DNA glycosylase (UDG) superfamily. Type 4 (UDGa) family.</text>
</comment>
<dbReference type="PANTHER" id="PTHR33693">
    <property type="entry name" value="TYPE-5 URACIL-DNA GLYCOSYLASE"/>
    <property type="match status" value="1"/>
</dbReference>
<protein>
    <recommendedName>
        <fullName evidence="2">Type-4 uracil-DNA glycosylase</fullName>
    </recommendedName>
</protein>
<keyword evidence="4" id="KW-0479">Metal-binding</keyword>
<dbReference type="AlphaFoldDB" id="A0A2W2H7G0"/>
<comment type="caution">
    <text evidence="11">The sequence shown here is derived from an EMBL/GenBank/DDBJ whole genome shotgun (WGS) entry which is preliminary data.</text>
</comment>
<keyword evidence="3" id="KW-0004">4Fe-4S</keyword>
<dbReference type="Gene3D" id="3.40.470.10">
    <property type="entry name" value="Uracil-DNA glycosylase-like domain"/>
    <property type="match status" value="1"/>
</dbReference>
<dbReference type="NCBIfam" id="TIGR03914">
    <property type="entry name" value="UDG_fam_dom"/>
    <property type="match status" value="1"/>
</dbReference>
<dbReference type="Pfam" id="PF03167">
    <property type="entry name" value="UDG"/>
    <property type="match status" value="1"/>
</dbReference>
<sequence length="256" mass="27843">MCGQGLLPSFHDATPIGPWTETARRGQWRQCAGRSRTTAWQELTSVAKQANTGAEHFLPDRSGMSDIAALRAAAADCQGCDLYRDATQAVFGEGGADARYVFVGEQPGDQEDRQGHPFVGPAGRVLDRAIAEAGIERDTVYLTNAVKHFKFTYKGKRRIHQKPSAAEVSACAPWLDAELRLLHPEVTVILGATAARALLGPSFRLTQHRGEPMPHGETTLVATVHPSAVLRAPDRDEAYQEFLSDLMVAAREGVTR</sequence>
<evidence type="ECO:0000256" key="7">
    <source>
        <dbReference type="ARBA" id="ARBA00023004"/>
    </source>
</evidence>
<dbReference type="InterPro" id="IPR036895">
    <property type="entry name" value="Uracil-DNA_glycosylase-like_sf"/>
</dbReference>
<dbReference type="EMBL" id="POUA01000158">
    <property type="protein sequence ID" value="PZG42177.1"/>
    <property type="molecule type" value="Genomic_DNA"/>
</dbReference>
<dbReference type="SUPFAM" id="SSF52141">
    <property type="entry name" value="Uracil-DNA glycosylase-like"/>
    <property type="match status" value="1"/>
</dbReference>
<dbReference type="Proteomes" id="UP000248544">
    <property type="component" value="Unassembled WGS sequence"/>
</dbReference>
<feature type="domain" description="Uracil-DNA glycosylase-like" evidence="10">
    <location>
        <begin position="91"/>
        <end position="247"/>
    </location>
</feature>
<dbReference type="SMART" id="SM00987">
    <property type="entry name" value="UreE_C"/>
    <property type="match status" value="1"/>
</dbReference>
<keyword evidence="9" id="KW-0234">DNA repair</keyword>
<accession>A0A2W2H7G0</accession>
<dbReference type="GO" id="GO:0006281">
    <property type="term" value="P:DNA repair"/>
    <property type="evidence" value="ECO:0007669"/>
    <property type="project" value="UniProtKB-KW"/>
</dbReference>
<keyword evidence="7" id="KW-0408">Iron</keyword>
<evidence type="ECO:0000256" key="2">
    <source>
        <dbReference type="ARBA" id="ARBA00019403"/>
    </source>
</evidence>
<name>A0A2W2H7G0_9ACTN</name>
<proteinExistence type="inferred from homology"/>